<evidence type="ECO:0000313" key="3">
    <source>
        <dbReference type="EMBL" id="OMJ86414.1"/>
    </source>
</evidence>
<evidence type="ECO:0000313" key="4">
    <source>
        <dbReference type="Proteomes" id="UP000187209"/>
    </source>
</evidence>
<dbReference type="OrthoDB" id="325746at2759"/>
<evidence type="ECO:0000256" key="1">
    <source>
        <dbReference type="SAM" id="Coils"/>
    </source>
</evidence>
<dbReference type="AlphaFoldDB" id="A0A1R2CBL9"/>
<proteinExistence type="predicted"/>
<keyword evidence="1" id="KW-0175">Coiled coil</keyword>
<keyword evidence="4" id="KW-1185">Reference proteome</keyword>
<gene>
    <name evidence="3" type="ORF">SteCoe_12072</name>
</gene>
<feature type="coiled-coil region" evidence="1">
    <location>
        <begin position="83"/>
        <end position="110"/>
    </location>
</feature>
<feature type="region of interest" description="Disordered" evidence="2">
    <location>
        <begin position="123"/>
        <end position="166"/>
    </location>
</feature>
<comment type="caution">
    <text evidence="3">The sequence shown here is derived from an EMBL/GenBank/DDBJ whole genome shotgun (WGS) entry which is preliminary data.</text>
</comment>
<reference evidence="3 4" key="1">
    <citation type="submission" date="2016-11" db="EMBL/GenBank/DDBJ databases">
        <title>The macronuclear genome of Stentor coeruleus: a giant cell with tiny introns.</title>
        <authorList>
            <person name="Slabodnick M."/>
            <person name="Ruby J.G."/>
            <person name="Reiff S.B."/>
            <person name="Swart E.C."/>
            <person name="Gosai S."/>
            <person name="Prabakaran S."/>
            <person name="Witkowska E."/>
            <person name="Larue G.E."/>
            <person name="Fisher S."/>
            <person name="Freeman R.M."/>
            <person name="Gunawardena J."/>
            <person name="Chu W."/>
            <person name="Stover N.A."/>
            <person name="Gregory B.D."/>
            <person name="Nowacki M."/>
            <person name="Derisi J."/>
            <person name="Roy S.W."/>
            <person name="Marshall W.F."/>
            <person name="Sood P."/>
        </authorList>
    </citation>
    <scope>NUCLEOTIDE SEQUENCE [LARGE SCALE GENOMIC DNA]</scope>
    <source>
        <strain evidence="3">WM001</strain>
    </source>
</reference>
<sequence length="204" mass="23851">MNSRSTWLNHTREYLKQDVKGRKYFRVHKNNHDQSPFEDTKHISNRTIKLNEKNYTSMSPTNKNTQKNPQTGYFEDKDLTKQLLQKDTELRLLRQLYKEANQKLRSVEKIKVIENNLRGIGVDEKNNNRGLPQVDSFVHEKSPNGKYSPLPELNNKRNQSTPNVKSGLLPEVLSHSIFKQHRYTKNRPKIVFGNPITGIITPMI</sequence>
<protein>
    <submittedName>
        <fullName evidence="3">Uncharacterized protein</fullName>
    </submittedName>
</protein>
<name>A0A1R2CBL9_9CILI</name>
<organism evidence="3 4">
    <name type="scientific">Stentor coeruleus</name>
    <dbReference type="NCBI Taxonomy" id="5963"/>
    <lineage>
        <taxon>Eukaryota</taxon>
        <taxon>Sar</taxon>
        <taxon>Alveolata</taxon>
        <taxon>Ciliophora</taxon>
        <taxon>Postciliodesmatophora</taxon>
        <taxon>Heterotrichea</taxon>
        <taxon>Heterotrichida</taxon>
        <taxon>Stentoridae</taxon>
        <taxon>Stentor</taxon>
    </lineage>
</organism>
<dbReference type="EMBL" id="MPUH01000206">
    <property type="protein sequence ID" value="OMJ86414.1"/>
    <property type="molecule type" value="Genomic_DNA"/>
</dbReference>
<accession>A0A1R2CBL9</accession>
<evidence type="ECO:0000256" key="2">
    <source>
        <dbReference type="SAM" id="MobiDB-lite"/>
    </source>
</evidence>
<dbReference type="Proteomes" id="UP000187209">
    <property type="component" value="Unassembled WGS sequence"/>
</dbReference>